<evidence type="ECO:0000256" key="1">
    <source>
        <dbReference type="SAM" id="MobiDB-lite"/>
    </source>
</evidence>
<feature type="compositionally biased region" description="Basic and acidic residues" evidence="1">
    <location>
        <begin position="150"/>
        <end position="182"/>
    </location>
</feature>
<feature type="region of interest" description="Disordered" evidence="1">
    <location>
        <begin position="129"/>
        <end position="182"/>
    </location>
</feature>
<feature type="transmembrane region" description="Helical" evidence="2">
    <location>
        <begin position="28"/>
        <end position="48"/>
    </location>
</feature>
<feature type="compositionally biased region" description="Basic and acidic residues" evidence="1">
    <location>
        <begin position="132"/>
        <end position="142"/>
    </location>
</feature>
<dbReference type="AlphaFoldDB" id="A0A2S9IVH0"/>
<dbReference type="GO" id="GO:0016020">
    <property type="term" value="C:membrane"/>
    <property type="evidence" value="ECO:0007669"/>
    <property type="project" value="InterPro"/>
</dbReference>
<accession>A0A2S9IVH0</accession>
<dbReference type="Proteomes" id="UP000239434">
    <property type="component" value="Unassembled WGS sequence"/>
</dbReference>
<feature type="transmembrane region" description="Helical" evidence="2">
    <location>
        <begin position="77"/>
        <end position="102"/>
    </location>
</feature>
<proteinExistence type="predicted"/>
<sequence length="182" mass="19710">MPSSLIPLLLLAMPFVEIAGFVIVGSHIGVLATLALVVLSAMLGFFLLRVQGFGLLQRIRAEAAAGRVPDRELVHGAMLVLAAILLIIPGFVSDIFGLLLFIPPLRDIVWRQLSRSGVIVTTGGTGSTRYGRGYDEGKKPSDRAPGNQGKNREGDRVIDLDPEDYSHKPDPNSPWRGDDNKE</sequence>
<protein>
    <submittedName>
        <fullName evidence="3">Membrane protein FxsA</fullName>
    </submittedName>
</protein>
<name>A0A2S9IVH0_9HYPH</name>
<dbReference type="PANTHER" id="PTHR35335:SF1">
    <property type="entry name" value="UPF0716 PROTEIN FXSA"/>
    <property type="match status" value="1"/>
</dbReference>
<gene>
    <name evidence="3" type="ORF">C5748_07200</name>
</gene>
<dbReference type="InterPro" id="IPR007313">
    <property type="entry name" value="FxsA"/>
</dbReference>
<dbReference type="PANTHER" id="PTHR35335">
    <property type="entry name" value="UPF0716 PROTEIN FXSA"/>
    <property type="match status" value="1"/>
</dbReference>
<evidence type="ECO:0000256" key="2">
    <source>
        <dbReference type="SAM" id="Phobius"/>
    </source>
</evidence>
<comment type="caution">
    <text evidence="3">The sequence shown here is derived from an EMBL/GenBank/DDBJ whole genome shotgun (WGS) entry which is preliminary data.</text>
</comment>
<reference evidence="3 4" key="1">
    <citation type="submission" date="2018-02" db="EMBL/GenBank/DDBJ databases">
        <title>The draft genome of Phyllobacterium sp. 1N-3.</title>
        <authorList>
            <person name="Liu L."/>
            <person name="Li L."/>
            <person name="Zhang X."/>
            <person name="Wang T."/>
            <person name="Liang L."/>
        </authorList>
    </citation>
    <scope>NUCLEOTIDE SEQUENCE [LARGE SCALE GENOMIC DNA]</scope>
    <source>
        <strain evidence="3 4">1N-3</strain>
    </source>
</reference>
<organism evidence="3 4">
    <name type="scientific">Phyllobacterium phragmitis</name>
    <dbReference type="NCBI Taxonomy" id="2670329"/>
    <lineage>
        <taxon>Bacteria</taxon>
        <taxon>Pseudomonadati</taxon>
        <taxon>Pseudomonadota</taxon>
        <taxon>Alphaproteobacteria</taxon>
        <taxon>Hyphomicrobiales</taxon>
        <taxon>Phyllobacteriaceae</taxon>
        <taxon>Phyllobacterium</taxon>
    </lineage>
</organism>
<evidence type="ECO:0000313" key="3">
    <source>
        <dbReference type="EMBL" id="PRD44507.1"/>
    </source>
</evidence>
<dbReference type="EMBL" id="PVBR01000004">
    <property type="protein sequence ID" value="PRD44507.1"/>
    <property type="molecule type" value="Genomic_DNA"/>
</dbReference>
<keyword evidence="4" id="KW-1185">Reference proteome</keyword>
<dbReference type="NCBIfam" id="NF008528">
    <property type="entry name" value="PRK11463.1-2"/>
    <property type="match status" value="1"/>
</dbReference>
<dbReference type="RefSeq" id="WP_105741392.1">
    <property type="nucleotide sequence ID" value="NZ_PVBR01000004.1"/>
</dbReference>
<keyword evidence="2" id="KW-1133">Transmembrane helix</keyword>
<keyword evidence="2" id="KW-0472">Membrane</keyword>
<evidence type="ECO:0000313" key="4">
    <source>
        <dbReference type="Proteomes" id="UP000239434"/>
    </source>
</evidence>
<keyword evidence="2" id="KW-0812">Transmembrane</keyword>
<dbReference type="Pfam" id="PF04186">
    <property type="entry name" value="FxsA"/>
    <property type="match status" value="1"/>
</dbReference>